<feature type="transmembrane region" description="Helical" evidence="1">
    <location>
        <begin position="287"/>
        <end position="310"/>
    </location>
</feature>
<feature type="transmembrane region" description="Helical" evidence="1">
    <location>
        <begin position="261"/>
        <end position="281"/>
    </location>
</feature>
<comment type="caution">
    <text evidence="2">The sequence shown here is derived from an EMBL/GenBank/DDBJ whole genome shotgun (WGS) entry which is preliminary data.</text>
</comment>
<sequence>MKRTKLLLFFQQFSIWFKILLGELMNNLISLVLILAVYLTLWHFPQTIDLLLILNQADAFFLEIPLYFVLLTAAAFLIWNIPKYFYYHNYKDISLANLIGFIPNQHYRFQNRSGFASYSYIARVHMRKVVPRILGTLLLIISALSILHAMKLFGLENMYTSFLSPEVSLMISILFLLCLCEPRLYRRFQKMFLKLPRTDIVVLAVLIGLIVLMISLGSLNTQAEKDLGKLFLSNSALVLFFFLLSFNSYRFLKKFPNKKFYGAILAAGFLILLGFIVLNFIPDWASMINPLTVLILSLLSLFMISFILILIGKKIKLPLLSMSCFLCFLSTTFFTSSSTHYQLELKDTEVKRKPMEAYFYQWIQSREHLIQAHKEKFPVIIASAEGGGSRAGLWSFLVHSYLYEKTKGKYFEEHLLSLTGASGGSVGNAMFFATSKEASDEEKLATFKAQENMYGLKYKASQVYKKNYLSASILSFLGRDLFKMITSLFKFQNRGQLLEEQWKTSHRNYFSEEGIENSLLGQEFLSFYKDISSTIPAPPLLLINTTHTQSGNYNVISPVTYDHLRPLSGMNDFLGNLQYSYPDKSIALSTAMRINASFPYVTPVGEIKQLDEEGNEVYTDQYADAGYYDNIGGRVSKGVEEVFITVLQKSFPSLVDKIEIKHLVIAHNEKRKAMKKATQLSAPLTTLQNVRIGHTKEAMNKLGNSYAVTLTPQAIVPYIKKRSYGRHNESDERMITPVLPVGRYLSTIAIRSMEAALERVKPKLDTIL</sequence>
<gene>
    <name evidence="2" type="ORF">ACFSTE_21970</name>
</gene>
<evidence type="ECO:0000313" key="3">
    <source>
        <dbReference type="Proteomes" id="UP001597459"/>
    </source>
</evidence>
<feature type="transmembrane region" description="Helical" evidence="1">
    <location>
        <begin position="64"/>
        <end position="81"/>
    </location>
</feature>
<organism evidence="2 3">
    <name type="scientific">Aquimarina hainanensis</name>
    <dbReference type="NCBI Taxonomy" id="1578017"/>
    <lineage>
        <taxon>Bacteria</taxon>
        <taxon>Pseudomonadati</taxon>
        <taxon>Bacteroidota</taxon>
        <taxon>Flavobacteriia</taxon>
        <taxon>Flavobacteriales</taxon>
        <taxon>Flavobacteriaceae</taxon>
        <taxon>Aquimarina</taxon>
    </lineage>
</organism>
<feature type="transmembrane region" description="Helical" evidence="1">
    <location>
        <begin position="129"/>
        <end position="150"/>
    </location>
</feature>
<feature type="transmembrane region" description="Helical" evidence="1">
    <location>
        <begin position="162"/>
        <end position="180"/>
    </location>
</feature>
<feature type="transmembrane region" description="Helical" evidence="1">
    <location>
        <begin position="200"/>
        <end position="219"/>
    </location>
</feature>
<keyword evidence="1" id="KW-0812">Transmembrane</keyword>
<name>A0ABW5NFD0_9FLAO</name>
<keyword evidence="1" id="KW-0472">Membrane</keyword>
<evidence type="ECO:0000256" key="1">
    <source>
        <dbReference type="SAM" id="Phobius"/>
    </source>
</evidence>
<feature type="transmembrane region" description="Helical" evidence="1">
    <location>
        <begin position="20"/>
        <end position="44"/>
    </location>
</feature>
<dbReference type="Proteomes" id="UP001597459">
    <property type="component" value="Unassembled WGS sequence"/>
</dbReference>
<protein>
    <recommendedName>
        <fullName evidence="4">PNPLA domain-containing protein</fullName>
    </recommendedName>
</protein>
<keyword evidence="3" id="KW-1185">Reference proteome</keyword>
<feature type="transmembrane region" description="Helical" evidence="1">
    <location>
        <begin position="231"/>
        <end position="249"/>
    </location>
</feature>
<reference evidence="3" key="1">
    <citation type="journal article" date="2019" name="Int. J. Syst. Evol. Microbiol.">
        <title>The Global Catalogue of Microorganisms (GCM) 10K type strain sequencing project: providing services to taxonomists for standard genome sequencing and annotation.</title>
        <authorList>
            <consortium name="The Broad Institute Genomics Platform"/>
            <consortium name="The Broad Institute Genome Sequencing Center for Infectious Disease"/>
            <person name="Wu L."/>
            <person name="Ma J."/>
        </authorList>
    </citation>
    <scope>NUCLEOTIDE SEQUENCE [LARGE SCALE GENOMIC DNA]</scope>
    <source>
        <strain evidence="3">KCTC 42423</strain>
    </source>
</reference>
<evidence type="ECO:0008006" key="4">
    <source>
        <dbReference type="Google" id="ProtNLM"/>
    </source>
</evidence>
<keyword evidence="1" id="KW-1133">Transmembrane helix</keyword>
<dbReference type="RefSeq" id="WP_378254038.1">
    <property type="nucleotide sequence ID" value="NZ_JBHSJV010000001.1"/>
</dbReference>
<dbReference type="EMBL" id="JBHULX010000048">
    <property type="protein sequence ID" value="MFD2593521.1"/>
    <property type="molecule type" value="Genomic_DNA"/>
</dbReference>
<feature type="transmembrane region" description="Helical" evidence="1">
    <location>
        <begin position="317"/>
        <end position="336"/>
    </location>
</feature>
<evidence type="ECO:0000313" key="2">
    <source>
        <dbReference type="EMBL" id="MFD2593521.1"/>
    </source>
</evidence>
<proteinExistence type="predicted"/>
<accession>A0ABW5NFD0</accession>